<organism evidence="1 2">
    <name type="scientific">Coemansia aciculifera</name>
    <dbReference type="NCBI Taxonomy" id="417176"/>
    <lineage>
        <taxon>Eukaryota</taxon>
        <taxon>Fungi</taxon>
        <taxon>Fungi incertae sedis</taxon>
        <taxon>Zoopagomycota</taxon>
        <taxon>Kickxellomycotina</taxon>
        <taxon>Kickxellomycetes</taxon>
        <taxon>Kickxellales</taxon>
        <taxon>Kickxellaceae</taxon>
        <taxon>Coemansia</taxon>
    </lineage>
</organism>
<dbReference type="EMBL" id="JANBVB010000070">
    <property type="protein sequence ID" value="KAJ2898257.1"/>
    <property type="molecule type" value="Genomic_DNA"/>
</dbReference>
<protein>
    <submittedName>
        <fullName evidence="1">Uncharacterized protein</fullName>
    </submittedName>
</protein>
<keyword evidence="2" id="KW-1185">Reference proteome</keyword>
<sequence>MPPVDITRSYYGRPATFVRQNVVAVLIEHWRLGSGVAMDAEQPVKVATTAIIIRQANTALIQSPGVRRIKHHPCHYRHQHHRHEHQGLNHASSIPSANHSSTIAGLAASELGFLTISLALSILLLLIGYKIGNRVCRYELLRNNNRGRGHKSSRVRRVQVASPLSGEKQPLFLEDDLASNEHYDDLEPESDVFQIVAEPRAAWTYK</sequence>
<gene>
    <name evidence="1" type="ORF">IWW38_001444</name>
</gene>
<dbReference type="Proteomes" id="UP001139981">
    <property type="component" value="Unassembled WGS sequence"/>
</dbReference>
<reference evidence="1" key="1">
    <citation type="submission" date="2022-07" db="EMBL/GenBank/DDBJ databases">
        <title>Phylogenomic reconstructions and comparative analyses of Kickxellomycotina fungi.</title>
        <authorList>
            <person name="Reynolds N.K."/>
            <person name="Stajich J.E."/>
            <person name="Barry K."/>
            <person name="Grigoriev I.V."/>
            <person name="Crous P."/>
            <person name="Smith M.E."/>
        </authorList>
    </citation>
    <scope>NUCLEOTIDE SEQUENCE</scope>
    <source>
        <strain evidence="1">CBS 190363</strain>
    </source>
</reference>
<name>A0ACC1M7Z5_9FUNG</name>
<comment type="caution">
    <text evidence="1">The sequence shown here is derived from an EMBL/GenBank/DDBJ whole genome shotgun (WGS) entry which is preliminary data.</text>
</comment>
<accession>A0ACC1M7Z5</accession>
<proteinExistence type="predicted"/>
<evidence type="ECO:0000313" key="1">
    <source>
        <dbReference type="EMBL" id="KAJ2898257.1"/>
    </source>
</evidence>
<evidence type="ECO:0000313" key="2">
    <source>
        <dbReference type="Proteomes" id="UP001139981"/>
    </source>
</evidence>